<evidence type="ECO:0000313" key="1">
    <source>
        <dbReference type="EMBL" id="ASN04632.1"/>
    </source>
</evidence>
<dbReference type="AlphaFoldDB" id="A0A221MAI8"/>
<protein>
    <submittedName>
        <fullName evidence="1">Uncharacterized protein</fullName>
    </submittedName>
</protein>
<gene>
    <name evidence="1" type="ORF">CFK40_06175</name>
</gene>
<dbReference type="Proteomes" id="UP000204391">
    <property type="component" value="Chromosome"/>
</dbReference>
<accession>A0A221MAI8</accession>
<organism evidence="1 2">
    <name type="scientific">Virgibacillus necropolis</name>
    <dbReference type="NCBI Taxonomy" id="163877"/>
    <lineage>
        <taxon>Bacteria</taxon>
        <taxon>Bacillati</taxon>
        <taxon>Bacillota</taxon>
        <taxon>Bacilli</taxon>
        <taxon>Bacillales</taxon>
        <taxon>Bacillaceae</taxon>
        <taxon>Virgibacillus</taxon>
    </lineage>
</organism>
<dbReference type="KEGG" id="vne:CFK40_06175"/>
<dbReference type="EMBL" id="CP022437">
    <property type="protein sequence ID" value="ASN04632.1"/>
    <property type="molecule type" value="Genomic_DNA"/>
</dbReference>
<dbReference type="OrthoDB" id="2737810at2"/>
<reference evidence="1 2" key="1">
    <citation type="journal article" date="2003" name="Int. J. Syst. Evol. Microbiol.">
        <title>Virgibacillus carmonensis sp. nov., Virgibacillus necropolis sp. nov. and Virgibacillus picturae sp. nov., three novel species isolated from deteriorated mural paintings, transfer of the species of the genus salibacillus to Virgibacillus, as Virgibacillus marismortui comb. nov. and Virgibacillus salexigens comb. nov., and emended description of the genus Virgibacillus.</title>
        <authorList>
            <person name="Heyrman J."/>
            <person name="Logan N.A."/>
            <person name="Busse H.J."/>
            <person name="Balcaen A."/>
            <person name="Lebbe L."/>
            <person name="Rodriguez-Diaz M."/>
            <person name="Swings J."/>
            <person name="De Vos P."/>
        </authorList>
    </citation>
    <scope>NUCLEOTIDE SEQUENCE [LARGE SCALE GENOMIC DNA]</scope>
    <source>
        <strain evidence="1 2">LMG 19488</strain>
    </source>
</reference>
<sequence length="70" mass="8408">MVIKNSATLSRDYFQSYFKLRMNTLGCSLDEARDQTYEKFFGENEERFGKATYVHFLEAYEEMSEEIDKR</sequence>
<keyword evidence="2" id="KW-1185">Reference proteome</keyword>
<proteinExistence type="predicted"/>
<dbReference type="RefSeq" id="WP_089531483.1">
    <property type="nucleotide sequence ID" value="NZ_CP022437.1"/>
</dbReference>
<evidence type="ECO:0000313" key="2">
    <source>
        <dbReference type="Proteomes" id="UP000204391"/>
    </source>
</evidence>
<name>A0A221MAI8_9BACI</name>